<dbReference type="AlphaFoldDB" id="A0A822AW89"/>
<organism evidence="1 2">
    <name type="scientific">Rotaria socialis</name>
    <dbReference type="NCBI Taxonomy" id="392032"/>
    <lineage>
        <taxon>Eukaryota</taxon>
        <taxon>Metazoa</taxon>
        <taxon>Spiralia</taxon>
        <taxon>Gnathifera</taxon>
        <taxon>Rotifera</taxon>
        <taxon>Eurotatoria</taxon>
        <taxon>Bdelloidea</taxon>
        <taxon>Philodinida</taxon>
        <taxon>Philodinidae</taxon>
        <taxon>Rotaria</taxon>
    </lineage>
</organism>
<dbReference type="EMBL" id="CAJOBP010112750">
    <property type="protein sequence ID" value="CAF5006454.1"/>
    <property type="molecule type" value="Genomic_DNA"/>
</dbReference>
<feature type="non-terminal residue" evidence="1">
    <location>
        <position position="1"/>
    </location>
</feature>
<proteinExistence type="predicted"/>
<name>A0A822AW89_9BILA</name>
<protein>
    <submittedName>
        <fullName evidence="1">Uncharacterized protein</fullName>
    </submittedName>
</protein>
<reference evidence="1" key="1">
    <citation type="submission" date="2021-02" db="EMBL/GenBank/DDBJ databases">
        <authorList>
            <person name="Nowell W R."/>
        </authorList>
    </citation>
    <scope>NUCLEOTIDE SEQUENCE</scope>
</reference>
<keyword evidence="2" id="KW-1185">Reference proteome</keyword>
<sequence>PPSTTKTITSNKEEIIHKSAPLINKLKTALLYAEQQQQQQQHPLPIESTNKSEQSKAIDYLVLTF</sequence>
<accession>A0A822AW89</accession>
<comment type="caution">
    <text evidence="1">The sequence shown here is derived from an EMBL/GenBank/DDBJ whole genome shotgun (WGS) entry which is preliminary data.</text>
</comment>
<gene>
    <name evidence="1" type="ORF">UJA718_LOCUS50411</name>
</gene>
<dbReference type="Proteomes" id="UP000663873">
    <property type="component" value="Unassembled WGS sequence"/>
</dbReference>
<evidence type="ECO:0000313" key="2">
    <source>
        <dbReference type="Proteomes" id="UP000663873"/>
    </source>
</evidence>
<evidence type="ECO:0000313" key="1">
    <source>
        <dbReference type="EMBL" id="CAF5006454.1"/>
    </source>
</evidence>